<evidence type="ECO:0000313" key="2">
    <source>
        <dbReference type="Proteomes" id="UP000789759"/>
    </source>
</evidence>
<reference evidence="1" key="1">
    <citation type="submission" date="2021-06" db="EMBL/GenBank/DDBJ databases">
        <authorList>
            <person name="Kallberg Y."/>
            <person name="Tangrot J."/>
            <person name="Rosling A."/>
        </authorList>
    </citation>
    <scope>NUCLEOTIDE SEQUENCE</scope>
    <source>
        <strain evidence="1">FL966</strain>
    </source>
</reference>
<evidence type="ECO:0000313" key="1">
    <source>
        <dbReference type="EMBL" id="CAG8821215.1"/>
    </source>
</evidence>
<gene>
    <name evidence="1" type="ORF">CPELLU_LOCUS19709</name>
</gene>
<sequence length="184" mass="21757">MDNLDFFDVDNDFGINNNKSFMSIDMNYNESFISVNMNDNEISGDFYNNEGMDDNNESELDDHEEHEENTRFAYLLVKSQVFESWKAVNYWLECHDQELGFAFSITHSENDKSDETPWWHVYMCTNKQRYVPHKEAHILDDAGSTYLELIKKQRDDPGYFVEAKFEGTNNHLVALIWMTFSQIQ</sequence>
<proteinExistence type="predicted"/>
<comment type="caution">
    <text evidence="1">The sequence shown here is derived from an EMBL/GenBank/DDBJ whole genome shotgun (WGS) entry which is preliminary data.</text>
</comment>
<dbReference type="Proteomes" id="UP000789759">
    <property type="component" value="Unassembled WGS sequence"/>
</dbReference>
<name>A0A9N9KE63_9GLOM</name>
<keyword evidence="2" id="KW-1185">Reference proteome</keyword>
<dbReference type="OrthoDB" id="2490621at2759"/>
<dbReference type="AlphaFoldDB" id="A0A9N9KE63"/>
<organism evidence="1 2">
    <name type="scientific">Cetraspora pellucida</name>
    <dbReference type="NCBI Taxonomy" id="1433469"/>
    <lineage>
        <taxon>Eukaryota</taxon>
        <taxon>Fungi</taxon>
        <taxon>Fungi incertae sedis</taxon>
        <taxon>Mucoromycota</taxon>
        <taxon>Glomeromycotina</taxon>
        <taxon>Glomeromycetes</taxon>
        <taxon>Diversisporales</taxon>
        <taxon>Gigasporaceae</taxon>
        <taxon>Cetraspora</taxon>
    </lineage>
</organism>
<feature type="non-terminal residue" evidence="1">
    <location>
        <position position="184"/>
    </location>
</feature>
<protein>
    <submittedName>
        <fullName evidence="1">19846_t:CDS:1</fullName>
    </submittedName>
</protein>
<accession>A0A9N9KE63</accession>
<dbReference type="EMBL" id="CAJVQA010050166">
    <property type="protein sequence ID" value="CAG8821215.1"/>
    <property type="molecule type" value="Genomic_DNA"/>
</dbReference>